<feature type="chain" id="PRO_5034875005" evidence="1">
    <location>
        <begin position="21"/>
        <end position="80"/>
    </location>
</feature>
<dbReference type="AlphaFoldDB" id="A0A7U2FD51"/>
<feature type="signal peptide" evidence="1">
    <location>
        <begin position="1"/>
        <end position="20"/>
    </location>
</feature>
<evidence type="ECO:0000313" key="3">
    <source>
        <dbReference type="Proteomes" id="UP000663193"/>
    </source>
</evidence>
<protein>
    <submittedName>
        <fullName evidence="2">Uncharacterized protein</fullName>
    </submittedName>
</protein>
<evidence type="ECO:0000256" key="1">
    <source>
        <dbReference type="SAM" id="SignalP"/>
    </source>
</evidence>
<dbReference type="Proteomes" id="UP000663193">
    <property type="component" value="Chromosome 14"/>
</dbReference>
<name>A0A7U2FD51_PHANO</name>
<dbReference type="KEGG" id="pno:SNOG_11558"/>
<proteinExistence type="predicted"/>
<organism evidence="2 3">
    <name type="scientific">Phaeosphaeria nodorum (strain SN15 / ATCC MYA-4574 / FGSC 10173)</name>
    <name type="common">Glume blotch fungus</name>
    <name type="synonym">Parastagonospora nodorum</name>
    <dbReference type="NCBI Taxonomy" id="321614"/>
    <lineage>
        <taxon>Eukaryota</taxon>
        <taxon>Fungi</taxon>
        <taxon>Dikarya</taxon>
        <taxon>Ascomycota</taxon>
        <taxon>Pezizomycotina</taxon>
        <taxon>Dothideomycetes</taxon>
        <taxon>Pleosporomycetidae</taxon>
        <taxon>Pleosporales</taxon>
        <taxon>Pleosporineae</taxon>
        <taxon>Phaeosphaeriaceae</taxon>
        <taxon>Parastagonospora</taxon>
    </lineage>
</organism>
<gene>
    <name evidence="2" type="ORF">JI435_115580</name>
</gene>
<reference evidence="3" key="1">
    <citation type="journal article" date="2021" name="BMC Genomics">
        <title>Chromosome-level genome assembly and manually-curated proteome of model necrotroph Parastagonospora nodorum Sn15 reveals a genome-wide trove of candidate effector homologs, and redundancy of virulence-related functions within an accessory chromosome.</title>
        <authorList>
            <person name="Bertazzoni S."/>
            <person name="Jones D.A.B."/>
            <person name="Phan H.T."/>
            <person name="Tan K.-C."/>
            <person name="Hane J.K."/>
        </authorList>
    </citation>
    <scope>NUCLEOTIDE SEQUENCE [LARGE SCALE GENOMIC DNA]</scope>
    <source>
        <strain evidence="3">SN15 / ATCC MYA-4574 / FGSC 10173)</strain>
    </source>
</reference>
<sequence>MKFTTITTTLIALLTSTTLAKLESAEERCQFCAYLDARQCYKHSVEECRDFGRYRCWQKVAECGRKAKCIEEKGHAVCVA</sequence>
<keyword evidence="3" id="KW-1185">Reference proteome</keyword>
<dbReference type="EMBL" id="CP069036">
    <property type="protein sequence ID" value="QRD02833.1"/>
    <property type="molecule type" value="Genomic_DNA"/>
</dbReference>
<dbReference type="RefSeq" id="XP_001801798.1">
    <property type="nucleotide sequence ID" value="XM_001801746.1"/>
</dbReference>
<dbReference type="VEuPathDB" id="FungiDB:JI435_115580"/>
<evidence type="ECO:0000313" key="2">
    <source>
        <dbReference type="EMBL" id="QRD02833.1"/>
    </source>
</evidence>
<keyword evidence="1" id="KW-0732">Signal</keyword>
<accession>A0A7U2FD51</accession>